<reference evidence="9 10" key="1">
    <citation type="submission" date="2016-02" db="EMBL/GenBank/DDBJ databases">
        <title>Genome sequence of Tissierella creatinophila DSM 6911.</title>
        <authorList>
            <person name="Poehlein A."/>
            <person name="Daniel R."/>
        </authorList>
    </citation>
    <scope>NUCLEOTIDE SEQUENCE [LARGE SCALE GENOMIC DNA]</scope>
    <source>
        <strain evidence="9 10">DSM 6911</strain>
    </source>
</reference>
<feature type="transmembrane region" description="Helical" evidence="8">
    <location>
        <begin position="306"/>
        <end position="326"/>
    </location>
</feature>
<keyword evidence="5 8" id="KW-0812">Transmembrane</keyword>
<dbReference type="NCBIfam" id="TIGR00383">
    <property type="entry name" value="corA"/>
    <property type="match status" value="1"/>
</dbReference>
<dbReference type="GO" id="GO:0050897">
    <property type="term" value="F:cobalt ion binding"/>
    <property type="evidence" value="ECO:0007669"/>
    <property type="project" value="TreeGrafter"/>
</dbReference>
<dbReference type="GO" id="GO:0000287">
    <property type="term" value="F:magnesium ion binding"/>
    <property type="evidence" value="ECO:0007669"/>
    <property type="project" value="TreeGrafter"/>
</dbReference>
<accession>A0A1U7M8T5</accession>
<dbReference type="OrthoDB" id="9803416at2"/>
<dbReference type="InterPro" id="IPR045863">
    <property type="entry name" value="CorA_TM1_TM2"/>
</dbReference>
<gene>
    <name evidence="8 9" type="primary">corA</name>
    <name evidence="9" type="ORF">TICRE_02080</name>
</gene>
<proteinExistence type="inferred from homology"/>
<dbReference type="InterPro" id="IPR002523">
    <property type="entry name" value="MgTranspt_CorA/ZnTranspt_ZntB"/>
</dbReference>
<name>A0A1U7M8T5_TISCR</name>
<dbReference type="PANTHER" id="PTHR46494">
    <property type="entry name" value="CORA FAMILY METAL ION TRANSPORTER (EUROFUNG)"/>
    <property type="match status" value="1"/>
</dbReference>
<sequence>MINITVDEKQTELIYTKYDEKEFIRNKISNIDEFLNDIEDKEVRWLDIVGLADESILEEICEKFKIHPLVIEDILNMEQTPKVEDYEEGLFVIAKNIILEKEELLSEQISFMIYRDKLISFRYKDTGIFDEIEGRLKSGTALRKNGADDLLYALLDIIVDRYFNIMEDIGDRLDDLEDETLENPDRSILGKVYLLKRDLISIRNILWPMRNTISSISKNEYDIINGNTIYYFRDIYDHIIQIIDINETYREIASSMLEIYLSSIGNKTNDVMKILTIYSTIFIPLTFVAGVYGMNFKYMPELYWKYSYPSFWIISIIITIYMIIFFRKKGWM</sequence>
<dbReference type="CDD" id="cd12828">
    <property type="entry name" value="TmCorA-like_1"/>
    <property type="match status" value="1"/>
</dbReference>
<evidence type="ECO:0000256" key="2">
    <source>
        <dbReference type="ARBA" id="ARBA00009765"/>
    </source>
</evidence>
<dbReference type="FunFam" id="1.20.58.340:FF:000012">
    <property type="entry name" value="Magnesium transport protein CorA"/>
    <property type="match status" value="1"/>
</dbReference>
<evidence type="ECO:0000256" key="5">
    <source>
        <dbReference type="ARBA" id="ARBA00022692"/>
    </source>
</evidence>
<dbReference type="Gene3D" id="1.20.58.340">
    <property type="entry name" value="Magnesium transport protein CorA, transmembrane region"/>
    <property type="match status" value="2"/>
</dbReference>
<dbReference type="Pfam" id="PF01544">
    <property type="entry name" value="CorA"/>
    <property type="match status" value="1"/>
</dbReference>
<keyword evidence="8" id="KW-0460">Magnesium</keyword>
<dbReference type="InterPro" id="IPR004488">
    <property type="entry name" value="Mg/Co-transport_prot_CorA"/>
</dbReference>
<dbReference type="Gene3D" id="3.30.460.20">
    <property type="entry name" value="CorA soluble domain-like"/>
    <property type="match status" value="1"/>
</dbReference>
<dbReference type="GO" id="GO:0005886">
    <property type="term" value="C:plasma membrane"/>
    <property type="evidence" value="ECO:0007669"/>
    <property type="project" value="UniProtKB-SubCell"/>
</dbReference>
<evidence type="ECO:0000256" key="8">
    <source>
        <dbReference type="RuleBase" id="RU362010"/>
    </source>
</evidence>
<feature type="transmembrane region" description="Helical" evidence="8">
    <location>
        <begin position="275"/>
        <end position="294"/>
    </location>
</feature>
<protein>
    <recommendedName>
        <fullName evidence="8">Magnesium transport protein CorA</fullName>
    </recommendedName>
</protein>
<evidence type="ECO:0000256" key="6">
    <source>
        <dbReference type="ARBA" id="ARBA00022989"/>
    </source>
</evidence>
<dbReference type="RefSeq" id="WP_075724236.1">
    <property type="nucleotide sequence ID" value="NZ_LTDM01000003.1"/>
</dbReference>
<dbReference type="Proteomes" id="UP000186112">
    <property type="component" value="Unassembled WGS sequence"/>
</dbReference>
<organism evidence="9 10">
    <name type="scientific">Tissierella creatinophila DSM 6911</name>
    <dbReference type="NCBI Taxonomy" id="1123403"/>
    <lineage>
        <taxon>Bacteria</taxon>
        <taxon>Bacillati</taxon>
        <taxon>Bacillota</taxon>
        <taxon>Tissierellia</taxon>
        <taxon>Tissierellales</taxon>
        <taxon>Tissierellaceae</taxon>
        <taxon>Tissierella</taxon>
    </lineage>
</organism>
<dbReference type="AlphaFoldDB" id="A0A1U7M8T5"/>
<keyword evidence="10" id="KW-1185">Reference proteome</keyword>
<dbReference type="InterPro" id="IPR045861">
    <property type="entry name" value="CorA_cytoplasmic_dom"/>
</dbReference>
<evidence type="ECO:0000256" key="1">
    <source>
        <dbReference type="ARBA" id="ARBA00004651"/>
    </source>
</evidence>
<comment type="function">
    <text evidence="8">Mediates influx of magnesium ions.</text>
</comment>
<evidence type="ECO:0000256" key="3">
    <source>
        <dbReference type="ARBA" id="ARBA00022448"/>
    </source>
</evidence>
<keyword evidence="4 8" id="KW-1003">Cell membrane</keyword>
<keyword evidence="7 8" id="KW-0472">Membrane</keyword>
<dbReference type="SUPFAM" id="SSF143865">
    <property type="entry name" value="CorA soluble domain-like"/>
    <property type="match status" value="1"/>
</dbReference>
<evidence type="ECO:0000256" key="7">
    <source>
        <dbReference type="ARBA" id="ARBA00023136"/>
    </source>
</evidence>
<evidence type="ECO:0000313" key="10">
    <source>
        <dbReference type="Proteomes" id="UP000186112"/>
    </source>
</evidence>
<comment type="subcellular location">
    <subcellularLocation>
        <location evidence="1">Cell membrane</location>
        <topology evidence="1">Multi-pass membrane protein</topology>
    </subcellularLocation>
    <subcellularLocation>
        <location evidence="8">Membrane</location>
        <topology evidence="8">Multi-pass membrane protein</topology>
    </subcellularLocation>
</comment>
<dbReference type="PANTHER" id="PTHR46494:SF1">
    <property type="entry name" value="CORA FAMILY METAL ION TRANSPORTER (EUROFUNG)"/>
    <property type="match status" value="1"/>
</dbReference>
<dbReference type="EMBL" id="LTDM01000003">
    <property type="protein sequence ID" value="OLS03695.1"/>
    <property type="molecule type" value="Genomic_DNA"/>
</dbReference>
<dbReference type="SUPFAM" id="SSF144083">
    <property type="entry name" value="Magnesium transport protein CorA, transmembrane region"/>
    <property type="match status" value="1"/>
</dbReference>
<keyword evidence="8" id="KW-0406">Ion transport</keyword>
<comment type="caution">
    <text evidence="9">The sequence shown here is derived from an EMBL/GenBank/DDBJ whole genome shotgun (WGS) entry which is preliminary data.</text>
</comment>
<dbReference type="GO" id="GO:0015095">
    <property type="term" value="F:magnesium ion transmembrane transporter activity"/>
    <property type="evidence" value="ECO:0007669"/>
    <property type="project" value="UniProtKB-UniRule"/>
</dbReference>
<comment type="similarity">
    <text evidence="2 8">Belongs to the CorA metal ion transporter (MIT) (TC 1.A.35) family.</text>
</comment>
<keyword evidence="3 8" id="KW-0813">Transport</keyword>
<evidence type="ECO:0000313" key="9">
    <source>
        <dbReference type="EMBL" id="OLS03695.1"/>
    </source>
</evidence>
<dbReference type="GO" id="GO:0015087">
    <property type="term" value="F:cobalt ion transmembrane transporter activity"/>
    <property type="evidence" value="ECO:0007669"/>
    <property type="project" value="UniProtKB-UniRule"/>
</dbReference>
<evidence type="ECO:0000256" key="4">
    <source>
        <dbReference type="ARBA" id="ARBA00022475"/>
    </source>
</evidence>
<keyword evidence="6 8" id="KW-1133">Transmembrane helix</keyword>